<evidence type="ECO:0008006" key="3">
    <source>
        <dbReference type="Google" id="ProtNLM"/>
    </source>
</evidence>
<dbReference type="InterPro" id="IPR013078">
    <property type="entry name" value="His_Pase_superF_clade-1"/>
</dbReference>
<dbReference type="OrthoDB" id="414418at2759"/>
<dbReference type="AlphaFoldDB" id="A0A9W7GP83"/>
<dbReference type="Pfam" id="PF00300">
    <property type="entry name" value="His_Phos_1"/>
    <property type="match status" value="1"/>
</dbReference>
<comment type="caution">
    <text evidence="1">The sequence shown here is derived from an EMBL/GenBank/DDBJ whole genome shotgun (WGS) entry which is preliminary data.</text>
</comment>
<evidence type="ECO:0000313" key="2">
    <source>
        <dbReference type="Proteomes" id="UP001165065"/>
    </source>
</evidence>
<gene>
    <name evidence="1" type="ORF">TrCOL_g10822</name>
</gene>
<proteinExistence type="predicted"/>
<protein>
    <recommendedName>
        <fullName evidence="3">Phosphoglycerate mutase</fullName>
    </recommendedName>
</protein>
<evidence type="ECO:0000313" key="1">
    <source>
        <dbReference type="EMBL" id="GMI48381.1"/>
    </source>
</evidence>
<reference evidence="2" key="1">
    <citation type="journal article" date="2023" name="Commun. Biol.">
        <title>Genome analysis of Parmales, the sister group of diatoms, reveals the evolutionary specialization of diatoms from phago-mixotrophs to photoautotrophs.</title>
        <authorList>
            <person name="Ban H."/>
            <person name="Sato S."/>
            <person name="Yoshikawa S."/>
            <person name="Yamada K."/>
            <person name="Nakamura Y."/>
            <person name="Ichinomiya M."/>
            <person name="Sato N."/>
            <person name="Blanc-Mathieu R."/>
            <person name="Endo H."/>
            <person name="Kuwata A."/>
            <person name="Ogata H."/>
        </authorList>
    </citation>
    <scope>NUCLEOTIDE SEQUENCE [LARGE SCALE GENOMIC DNA]</scope>
</reference>
<dbReference type="Proteomes" id="UP001165065">
    <property type="component" value="Unassembled WGS sequence"/>
</dbReference>
<name>A0A9W7GP83_9STRA</name>
<dbReference type="InterPro" id="IPR029033">
    <property type="entry name" value="His_PPase_superfam"/>
</dbReference>
<keyword evidence="2" id="KW-1185">Reference proteome</keyword>
<dbReference type="SUPFAM" id="SSF53254">
    <property type="entry name" value="Phosphoglycerate mutase-like"/>
    <property type="match status" value="1"/>
</dbReference>
<dbReference type="Gene3D" id="3.40.50.1240">
    <property type="entry name" value="Phosphoglycerate mutase-like"/>
    <property type="match status" value="1"/>
</dbReference>
<sequence>MDQRVLNPAGSLYNTTEMMNSYDTVRVPVVGDHVMLFDATPYNWNNLETKKNQHTRLRSVVEGLAKKHLGESLVLCSHGGPCTHIFEELTGERWEQAGPCGYTAISVYEYEFLEEEFKWKNLTVNDCEHVGGTIGGIVE</sequence>
<accession>A0A9W7GP83</accession>
<dbReference type="EMBL" id="BRYA01000389">
    <property type="protein sequence ID" value="GMI48381.1"/>
    <property type="molecule type" value="Genomic_DNA"/>
</dbReference>
<organism evidence="1 2">
    <name type="scientific">Triparma columacea</name>
    <dbReference type="NCBI Taxonomy" id="722753"/>
    <lineage>
        <taxon>Eukaryota</taxon>
        <taxon>Sar</taxon>
        <taxon>Stramenopiles</taxon>
        <taxon>Ochrophyta</taxon>
        <taxon>Bolidophyceae</taxon>
        <taxon>Parmales</taxon>
        <taxon>Triparmaceae</taxon>
        <taxon>Triparma</taxon>
    </lineage>
</organism>